<name>A0A1J5QE33_9ZZZZ</name>
<organism evidence="1">
    <name type="scientific">mine drainage metagenome</name>
    <dbReference type="NCBI Taxonomy" id="410659"/>
    <lineage>
        <taxon>unclassified sequences</taxon>
        <taxon>metagenomes</taxon>
        <taxon>ecological metagenomes</taxon>
    </lineage>
</organism>
<reference evidence="1" key="1">
    <citation type="submission" date="2016-10" db="EMBL/GenBank/DDBJ databases">
        <title>Sequence of Gallionella enrichment culture.</title>
        <authorList>
            <person name="Poehlein A."/>
            <person name="Muehling M."/>
            <person name="Daniel R."/>
        </authorList>
    </citation>
    <scope>NUCLEOTIDE SEQUENCE</scope>
</reference>
<dbReference type="AlphaFoldDB" id="A0A1J5QE33"/>
<sequence length="85" mass="9240">MQIGFYLDIGQIAELDTDLRQPGLGKATVLANHRHGSLENDGFAAHGLQLRRGPCVVARFAQCPAFKIGNLVRADDDGIRVQMGH</sequence>
<dbReference type="EMBL" id="MLJW01001434">
    <property type="protein sequence ID" value="OIQ78271.1"/>
    <property type="molecule type" value="Genomic_DNA"/>
</dbReference>
<evidence type="ECO:0000313" key="1">
    <source>
        <dbReference type="EMBL" id="OIQ78271.1"/>
    </source>
</evidence>
<proteinExistence type="predicted"/>
<comment type="caution">
    <text evidence="1">The sequence shown here is derived from an EMBL/GenBank/DDBJ whole genome shotgun (WGS) entry which is preliminary data.</text>
</comment>
<accession>A0A1J5QE33</accession>
<protein>
    <submittedName>
        <fullName evidence="1">Uncharacterized protein</fullName>
    </submittedName>
</protein>
<gene>
    <name evidence="1" type="ORF">GALL_400310</name>
</gene>